<organism evidence="1 2">
    <name type="scientific">Callipepla squamata</name>
    <name type="common">Scaled quail</name>
    <dbReference type="NCBI Taxonomy" id="9009"/>
    <lineage>
        <taxon>Eukaryota</taxon>
        <taxon>Metazoa</taxon>
        <taxon>Chordata</taxon>
        <taxon>Craniata</taxon>
        <taxon>Vertebrata</taxon>
        <taxon>Euteleostomi</taxon>
        <taxon>Archelosauria</taxon>
        <taxon>Archosauria</taxon>
        <taxon>Dinosauria</taxon>
        <taxon>Saurischia</taxon>
        <taxon>Theropoda</taxon>
        <taxon>Coelurosauria</taxon>
        <taxon>Aves</taxon>
        <taxon>Neognathae</taxon>
        <taxon>Galloanserae</taxon>
        <taxon>Galliformes</taxon>
        <taxon>Odontophoridae</taxon>
        <taxon>Callipepla</taxon>
    </lineage>
</organism>
<reference evidence="1 2" key="1">
    <citation type="submission" date="2016-07" db="EMBL/GenBank/DDBJ databases">
        <title>Disparate Historic Effective Population Sizes Predicted by Modern Levels of Genome Diversity for the Scaled Quail (Callipepla squamata) and the Northern Bobwhite (Colinus virginianus): Inferences from First and Second Generation Draft Genome Assemblies for Sympatric New World Quail.</title>
        <authorList>
            <person name="Oldeschulte D.L."/>
            <person name="Halley Y.A."/>
            <person name="Bhattarai E.K."/>
            <person name="Brashear W.A."/>
            <person name="Hill J."/>
            <person name="Metz R.P."/>
            <person name="Johnson C.D."/>
            <person name="Rollins D."/>
            <person name="Peterson M.J."/>
            <person name="Bickhart D.M."/>
            <person name="Decker J.E."/>
            <person name="Seabury C.M."/>
        </authorList>
    </citation>
    <scope>NUCLEOTIDE SEQUENCE [LARGE SCALE GENOMIC DNA]</scope>
    <source>
        <strain evidence="1 2">Texas</strain>
        <tissue evidence="1">Leg muscle</tissue>
    </source>
</reference>
<proteinExistence type="predicted"/>
<comment type="caution">
    <text evidence="1">The sequence shown here is derived from an EMBL/GenBank/DDBJ whole genome shotgun (WGS) entry which is preliminary data.</text>
</comment>
<dbReference type="EMBL" id="MCFN01000180">
    <property type="protein sequence ID" value="OXB63144.1"/>
    <property type="molecule type" value="Genomic_DNA"/>
</dbReference>
<gene>
    <name evidence="1" type="ORF">ASZ78_000376</name>
</gene>
<dbReference type="Proteomes" id="UP000198323">
    <property type="component" value="Unassembled WGS sequence"/>
</dbReference>
<dbReference type="AlphaFoldDB" id="A0A226N6E0"/>
<name>A0A226N6E0_CALSU</name>
<sequence length="84" mass="9682">DPFSFSPAPTFTSRGSHTARSWLDSGLCTDGLHRLLLIEDRRIYDGDDWKNLKVKLECLITRICLKLIIFNINTVDTVYTFFIS</sequence>
<feature type="non-terminal residue" evidence="1">
    <location>
        <position position="1"/>
    </location>
</feature>
<accession>A0A226N6E0</accession>
<protein>
    <submittedName>
        <fullName evidence="1">Uncharacterized protein</fullName>
    </submittedName>
</protein>
<evidence type="ECO:0000313" key="2">
    <source>
        <dbReference type="Proteomes" id="UP000198323"/>
    </source>
</evidence>
<evidence type="ECO:0000313" key="1">
    <source>
        <dbReference type="EMBL" id="OXB63144.1"/>
    </source>
</evidence>
<keyword evidence="2" id="KW-1185">Reference proteome</keyword>